<organism evidence="3 4">
    <name type="scientific">Rhizobium grahamii</name>
    <dbReference type="NCBI Taxonomy" id="1120045"/>
    <lineage>
        <taxon>Bacteria</taxon>
        <taxon>Pseudomonadati</taxon>
        <taxon>Pseudomonadota</taxon>
        <taxon>Alphaproteobacteria</taxon>
        <taxon>Hyphomicrobiales</taxon>
        <taxon>Rhizobiaceae</taxon>
        <taxon>Rhizobium/Agrobacterium group</taxon>
        <taxon>Rhizobium</taxon>
    </lineage>
</organism>
<dbReference type="Gene3D" id="3.40.50.12780">
    <property type="entry name" value="N-terminal domain of ligase-like"/>
    <property type="match status" value="1"/>
</dbReference>
<dbReference type="SUPFAM" id="SSF56801">
    <property type="entry name" value="Acetyl-CoA synthetase-like"/>
    <property type="match status" value="1"/>
</dbReference>
<dbReference type="EMBL" id="NAAC01000017">
    <property type="protein sequence ID" value="RDJ09589.1"/>
    <property type="molecule type" value="Genomic_DNA"/>
</dbReference>
<feature type="domain" description="AMP-dependent synthetase/ligase" evidence="2">
    <location>
        <begin position="118"/>
        <end position="332"/>
    </location>
</feature>
<reference evidence="3 4" key="1">
    <citation type="submission" date="2017-03" db="EMBL/GenBank/DDBJ databases">
        <title>Genome analysis of Rhizobial strains effectives or ineffectives for nitrogen fixation isolated from bean seeds.</title>
        <authorList>
            <person name="Peralta H."/>
            <person name="Aguilar-Vera A."/>
            <person name="Mora Y."/>
            <person name="Vargas-Lagunas C."/>
            <person name="Girard L."/>
            <person name="Mora J."/>
        </authorList>
    </citation>
    <scope>NUCLEOTIDE SEQUENCE [LARGE SCALE GENOMIC DNA]</scope>
    <source>
        <strain evidence="3 4">CCGM3</strain>
    </source>
</reference>
<dbReference type="RefSeq" id="WP_114714033.1">
    <property type="nucleotide sequence ID" value="NZ_KZ857260.1"/>
</dbReference>
<dbReference type="PANTHER" id="PTHR43767">
    <property type="entry name" value="LONG-CHAIN-FATTY-ACID--COA LIGASE"/>
    <property type="match status" value="1"/>
</dbReference>
<dbReference type="InterPro" id="IPR000873">
    <property type="entry name" value="AMP-dep_synth/lig_dom"/>
</dbReference>
<evidence type="ECO:0000259" key="2">
    <source>
        <dbReference type="Pfam" id="PF00501"/>
    </source>
</evidence>
<evidence type="ECO:0000313" key="4">
    <source>
        <dbReference type="Proteomes" id="UP000254939"/>
    </source>
</evidence>
<keyword evidence="1" id="KW-0472">Membrane</keyword>
<feature type="transmembrane region" description="Helical" evidence="1">
    <location>
        <begin position="812"/>
        <end position="833"/>
    </location>
</feature>
<feature type="transmembrane region" description="Helical" evidence="1">
    <location>
        <begin position="701"/>
        <end position="720"/>
    </location>
</feature>
<name>A0A370KM72_9HYPH</name>
<dbReference type="PANTHER" id="PTHR43767:SF1">
    <property type="entry name" value="NONRIBOSOMAL PEPTIDE SYNTHASE PES1 (EUROFUNG)-RELATED"/>
    <property type="match status" value="1"/>
</dbReference>
<keyword evidence="1" id="KW-0812">Transmembrane</keyword>
<dbReference type="AlphaFoldDB" id="A0A370KM72"/>
<evidence type="ECO:0000313" key="3">
    <source>
        <dbReference type="EMBL" id="RDJ09589.1"/>
    </source>
</evidence>
<dbReference type="Proteomes" id="UP000254939">
    <property type="component" value="Unassembled WGS sequence"/>
</dbReference>
<comment type="caution">
    <text evidence="3">The sequence shown here is derived from an EMBL/GenBank/DDBJ whole genome shotgun (WGS) entry which is preliminary data.</text>
</comment>
<sequence length="883" mass="96290">MLDGFWTRLDCGGDRAALLLPSRPAITYRELADRVAALSRTLGPSKKLIAVEAAQSEHSIIAYLAALAGGHAVALLPSEDRVAWSSFLERFAPEIVYRREGGRWRLTETNLGSGGEPVHPDLALMLVTSGSTGSGKAVRLSKIAVAANAEQIAGYLELRAGDIGALVLPLHYSYGLSVLNSHLAVGAAVWIPGTSVLEPTFADDFRAARCTNFAGVPHSYELLEQRGFREQHYPDLRFMTVAGGRMEPEVARRYHGWLQGQGRRFYLMYGQTEATARIAYVPPEHLPASADRIGVAVPGGQLWLVDDKGEAITDTDVAGELVYRGPNVMLGYADTRGDLTRGADIHELRTGDLAARDVNGLFRITGRLRRMSKIGGVRLGHDALETALAAQGIAAAVVGDDEQLLAAFTGQHGEEEIRKTLAVIAGIGLPQVRAVAFKELPRLANGKIDYEQLRLCMQAQQAGGQATVMDLFREVFFPRRISVQDSFVELGGDSLRYLELTVGLEQLLGRVPDGWEKLSVESLSGLTHSASPQRTMASDILLKSIAILLVVLHHATLWPIPGGAGTMLVLCGYGLARFQSSALFAGDLRRFLRPLGLVLWPYYLVVLGFSIAWGAIPWTSVLLVGNLGFAEPERHEMLPYLYWFVEAFAQLLLFWGGLFAVPPVRRFAAKDPYRFGMLLLSFAVFAHFAVPALWPIGQREIFSLAWVLHLAVFGWCAAFANSERRRLTVIAAACALMPLMAYTGGNWVGSWVLYCMQVPALGVLLYLPRVRLPAVLAAVLVSIAAASYHIYLLHRLLPEALFDSSNPETFTAPLPVAISIGSGLLTGLLAYQLQRRMALGQRLWRGFGRLGHYLSHVSSGRLGIAFASSARLAREQQASRVSP</sequence>
<dbReference type="Gene3D" id="3.40.50.1820">
    <property type="entry name" value="alpha/beta hydrolase"/>
    <property type="match status" value="1"/>
</dbReference>
<feature type="transmembrane region" description="Helical" evidence="1">
    <location>
        <begin position="640"/>
        <end position="661"/>
    </location>
</feature>
<feature type="transmembrane region" description="Helical" evidence="1">
    <location>
        <begin position="727"/>
        <end position="745"/>
    </location>
</feature>
<gene>
    <name evidence="3" type="ORF">B5K06_17605</name>
</gene>
<protein>
    <submittedName>
        <fullName evidence="3">AMP-dependent synthetase</fullName>
    </submittedName>
</protein>
<feature type="transmembrane region" description="Helical" evidence="1">
    <location>
        <begin position="751"/>
        <end position="767"/>
    </location>
</feature>
<dbReference type="InterPro" id="IPR036736">
    <property type="entry name" value="ACP-like_sf"/>
</dbReference>
<dbReference type="InterPro" id="IPR050237">
    <property type="entry name" value="ATP-dep_AMP-bd_enzyme"/>
</dbReference>
<dbReference type="SUPFAM" id="SSF47336">
    <property type="entry name" value="ACP-like"/>
    <property type="match status" value="1"/>
</dbReference>
<feature type="transmembrane region" description="Helical" evidence="1">
    <location>
        <begin position="597"/>
        <end position="620"/>
    </location>
</feature>
<dbReference type="Pfam" id="PF00501">
    <property type="entry name" value="AMP-binding"/>
    <property type="match status" value="1"/>
</dbReference>
<feature type="transmembrane region" description="Helical" evidence="1">
    <location>
        <begin position="673"/>
        <end position="695"/>
    </location>
</feature>
<evidence type="ECO:0000256" key="1">
    <source>
        <dbReference type="SAM" id="Phobius"/>
    </source>
</evidence>
<dbReference type="OrthoDB" id="9803968at2"/>
<dbReference type="InterPro" id="IPR029058">
    <property type="entry name" value="AB_hydrolase_fold"/>
</dbReference>
<accession>A0A370KM72</accession>
<dbReference type="InterPro" id="IPR042099">
    <property type="entry name" value="ANL_N_sf"/>
</dbReference>
<keyword evidence="1" id="KW-1133">Transmembrane helix</keyword>
<proteinExistence type="predicted"/>
<feature type="transmembrane region" description="Helical" evidence="1">
    <location>
        <begin position="774"/>
        <end position="792"/>
    </location>
</feature>